<proteinExistence type="predicted"/>
<dbReference type="Pfam" id="PF10263">
    <property type="entry name" value="SprT-like"/>
    <property type="match status" value="1"/>
</dbReference>
<dbReference type="RefSeq" id="WP_130020656.1">
    <property type="nucleotide sequence ID" value="NZ_SEWF01000010.1"/>
</dbReference>
<evidence type="ECO:0000313" key="3">
    <source>
        <dbReference type="Proteomes" id="UP000293162"/>
    </source>
</evidence>
<evidence type="ECO:0000259" key="1">
    <source>
        <dbReference type="Pfam" id="PF10263"/>
    </source>
</evidence>
<dbReference type="InterPro" id="IPR006640">
    <property type="entry name" value="SprT-like_domain"/>
</dbReference>
<evidence type="ECO:0000313" key="2">
    <source>
        <dbReference type="EMBL" id="RYU96050.1"/>
    </source>
</evidence>
<keyword evidence="3" id="KW-1185">Reference proteome</keyword>
<dbReference type="OrthoDB" id="267364at2"/>
<feature type="domain" description="SprT-like" evidence="1">
    <location>
        <begin position="53"/>
        <end position="133"/>
    </location>
</feature>
<sequence length="236" mass="27418">MSLSELFKIVKKNFQQEPPLAGASAPVNTYTAEVAKKMHEMLTKHVPAHAVEYCFTLWKEQPFSFKITRTRSTCFGNYTFRDGQHKITVNNDLSHYAFVITYIHEIAHQRTWLGKLRRKIEPHGKEWKKNFQLLMTPIMNPNVFPETILVPLTHYMSNPAASSVSYAPLARALQGFDLTQQNGILLAEVADNQWFTFRNAVFQRLEKRRTRVLCMERNSKRRYTILATARVDLVDI</sequence>
<gene>
    <name evidence="2" type="ORF">EWM59_09135</name>
</gene>
<reference evidence="2 3" key="1">
    <citation type="submission" date="2019-02" db="EMBL/GenBank/DDBJ databases">
        <title>Bacterial novel species Emticicia sp. 17J42-9 isolated from soil.</title>
        <authorList>
            <person name="Jung H.-Y."/>
        </authorList>
    </citation>
    <scope>NUCLEOTIDE SEQUENCE [LARGE SCALE GENOMIC DNA]</scope>
    <source>
        <strain evidence="2 3">17J42-9</strain>
    </source>
</reference>
<dbReference type="GO" id="GO:0006950">
    <property type="term" value="P:response to stress"/>
    <property type="evidence" value="ECO:0007669"/>
    <property type="project" value="UniProtKB-ARBA"/>
</dbReference>
<comment type="caution">
    <text evidence="2">The sequence shown here is derived from an EMBL/GenBank/DDBJ whole genome shotgun (WGS) entry which is preliminary data.</text>
</comment>
<dbReference type="AlphaFoldDB" id="A0A4V1ZDG2"/>
<protein>
    <recommendedName>
        <fullName evidence="1">SprT-like domain-containing protein</fullName>
    </recommendedName>
</protein>
<organism evidence="2 3">
    <name type="scientific">Emticicia agri</name>
    <dbReference type="NCBI Taxonomy" id="2492393"/>
    <lineage>
        <taxon>Bacteria</taxon>
        <taxon>Pseudomonadati</taxon>
        <taxon>Bacteroidota</taxon>
        <taxon>Cytophagia</taxon>
        <taxon>Cytophagales</taxon>
        <taxon>Leadbetterellaceae</taxon>
        <taxon>Emticicia</taxon>
    </lineage>
</organism>
<name>A0A4V1ZDG2_9BACT</name>
<dbReference type="EMBL" id="SEWF01000010">
    <property type="protein sequence ID" value="RYU96050.1"/>
    <property type="molecule type" value="Genomic_DNA"/>
</dbReference>
<dbReference type="Proteomes" id="UP000293162">
    <property type="component" value="Unassembled WGS sequence"/>
</dbReference>
<accession>A0A4V1ZDG2</accession>